<dbReference type="Proteomes" id="UP000487989">
    <property type="component" value="Unassembled WGS sequence"/>
</dbReference>
<evidence type="ECO:0000313" key="2">
    <source>
        <dbReference type="Proteomes" id="UP000487989"/>
    </source>
</evidence>
<dbReference type="AlphaFoldDB" id="A0A6I0LIL4"/>
<accession>A0A6I0LIL4</accession>
<gene>
    <name evidence="1" type="ORF">GAP48_11430</name>
</gene>
<sequence length="75" mass="8638">MSSVSSVVKFKSLFRQCRALPHFIVPNATLYRPKCHRFRVVRCGIPDDEVWQCDRTTATNRLLSATSLFITPRLV</sequence>
<evidence type="ECO:0000313" key="1">
    <source>
        <dbReference type="EMBL" id="KAB4253081.1"/>
    </source>
</evidence>
<dbReference type="EMBL" id="WCTJ01000017">
    <property type="protein sequence ID" value="KAB4253081.1"/>
    <property type="molecule type" value="Genomic_DNA"/>
</dbReference>
<proteinExistence type="predicted"/>
<comment type="caution">
    <text evidence="1">The sequence shown here is derived from an EMBL/GenBank/DDBJ whole genome shotgun (WGS) entry which is preliminary data.</text>
</comment>
<name>A0A6I0LIL4_BACUN</name>
<protein>
    <submittedName>
        <fullName evidence="1">Uncharacterized protein</fullName>
    </submittedName>
</protein>
<organism evidence="1 2">
    <name type="scientific">Bacteroides uniformis</name>
    <dbReference type="NCBI Taxonomy" id="820"/>
    <lineage>
        <taxon>Bacteria</taxon>
        <taxon>Pseudomonadati</taxon>
        <taxon>Bacteroidota</taxon>
        <taxon>Bacteroidia</taxon>
        <taxon>Bacteroidales</taxon>
        <taxon>Bacteroidaceae</taxon>
        <taxon>Bacteroides</taxon>
    </lineage>
</organism>
<reference evidence="1 2" key="1">
    <citation type="journal article" date="2019" name="Nat. Med.">
        <title>A library of human gut bacterial isolates paired with longitudinal multiomics data enables mechanistic microbiome research.</title>
        <authorList>
            <person name="Poyet M."/>
            <person name="Groussin M."/>
            <person name="Gibbons S.M."/>
            <person name="Avila-Pacheco J."/>
            <person name="Jiang X."/>
            <person name="Kearney S.M."/>
            <person name="Perrotta A.R."/>
            <person name="Berdy B."/>
            <person name="Zhao S."/>
            <person name="Lieberman T.D."/>
            <person name="Swanson P.K."/>
            <person name="Smith M."/>
            <person name="Roesemann S."/>
            <person name="Alexander J.E."/>
            <person name="Rich S.A."/>
            <person name="Livny J."/>
            <person name="Vlamakis H."/>
            <person name="Clish C."/>
            <person name="Bullock K."/>
            <person name="Deik A."/>
            <person name="Scott J."/>
            <person name="Pierce K.A."/>
            <person name="Xavier R.J."/>
            <person name="Alm E.J."/>
        </authorList>
    </citation>
    <scope>NUCLEOTIDE SEQUENCE [LARGE SCALE GENOMIC DNA]</scope>
    <source>
        <strain evidence="1 2">BIOML-A3</strain>
    </source>
</reference>